<dbReference type="CDD" id="cd08963">
    <property type="entry name" value="L-asparaginase_I"/>
    <property type="match status" value="1"/>
</dbReference>
<feature type="domain" description="L-asparaginase N-terminal" evidence="7">
    <location>
        <begin position="202"/>
        <end position="390"/>
    </location>
</feature>
<feature type="non-terminal residue" evidence="9">
    <location>
        <position position="560"/>
    </location>
</feature>
<dbReference type="EC" id="3.5.1.1" evidence="2"/>
<dbReference type="InterPro" id="IPR036152">
    <property type="entry name" value="Asp/glu_Ase-like_sf"/>
</dbReference>
<dbReference type="PANTHER" id="PTHR11707:SF28">
    <property type="entry name" value="60 KDA LYSOPHOSPHOLIPASE"/>
    <property type="match status" value="1"/>
</dbReference>
<comment type="caution">
    <text evidence="9">The sequence shown here is derived from an EMBL/GenBank/DDBJ whole genome shotgun (WGS) entry which is preliminary data.</text>
</comment>
<organism evidence="9 10">
    <name type="scientific">Perkinsus olseni</name>
    <name type="common">Perkinsus atlanticus</name>
    <dbReference type="NCBI Taxonomy" id="32597"/>
    <lineage>
        <taxon>Eukaryota</taxon>
        <taxon>Sar</taxon>
        <taxon>Alveolata</taxon>
        <taxon>Perkinsozoa</taxon>
        <taxon>Perkinsea</taxon>
        <taxon>Perkinsida</taxon>
        <taxon>Perkinsidae</taxon>
        <taxon>Perkinsus</taxon>
    </lineage>
</organism>
<evidence type="ECO:0000313" key="10">
    <source>
        <dbReference type="Proteomes" id="UP000574390"/>
    </source>
</evidence>
<dbReference type="GO" id="GO:0004067">
    <property type="term" value="F:asparaginase activity"/>
    <property type="evidence" value="ECO:0007669"/>
    <property type="project" value="UniProtKB-UniRule"/>
</dbReference>
<proteinExistence type="inferred from homology"/>
<evidence type="ECO:0000256" key="3">
    <source>
        <dbReference type="ARBA" id="ARBA00049366"/>
    </source>
</evidence>
<dbReference type="GO" id="GO:0009066">
    <property type="term" value="P:aspartate family amino acid metabolic process"/>
    <property type="evidence" value="ECO:0007669"/>
    <property type="project" value="UniProtKB-ARBA"/>
</dbReference>
<dbReference type="Pfam" id="PF00710">
    <property type="entry name" value="Asparaginase"/>
    <property type="match status" value="1"/>
</dbReference>
<feature type="transmembrane region" description="Helical" evidence="6">
    <location>
        <begin position="69"/>
        <end position="89"/>
    </location>
</feature>
<evidence type="ECO:0000256" key="6">
    <source>
        <dbReference type="SAM" id="Phobius"/>
    </source>
</evidence>
<keyword evidence="6" id="KW-0472">Membrane</keyword>
<dbReference type="Gene3D" id="3.40.50.1170">
    <property type="entry name" value="L-asparaginase, N-terminal domain"/>
    <property type="match status" value="1"/>
</dbReference>
<gene>
    <name evidence="9" type="ORF">FOZ62_010302</name>
</gene>
<evidence type="ECO:0000256" key="4">
    <source>
        <dbReference type="PIRSR" id="PIRSR001220-1"/>
    </source>
</evidence>
<dbReference type="EMBL" id="JABANM010036794">
    <property type="protein sequence ID" value="KAF4687275.1"/>
    <property type="molecule type" value="Genomic_DNA"/>
</dbReference>
<evidence type="ECO:0000259" key="7">
    <source>
        <dbReference type="Pfam" id="PF00710"/>
    </source>
</evidence>
<protein>
    <recommendedName>
        <fullName evidence="2">asparaginase</fullName>
        <ecNumber evidence="2">3.5.1.1</ecNumber>
    </recommendedName>
</protein>
<dbReference type="Gene3D" id="3.40.50.40">
    <property type="match status" value="1"/>
</dbReference>
<dbReference type="PANTHER" id="PTHR11707">
    <property type="entry name" value="L-ASPARAGINASE"/>
    <property type="match status" value="1"/>
</dbReference>
<dbReference type="FunFam" id="3.40.50.1170:FF:000001">
    <property type="entry name" value="L-asparaginase 2"/>
    <property type="match status" value="1"/>
</dbReference>
<dbReference type="SUPFAM" id="SSF53774">
    <property type="entry name" value="Glutaminase/Asparaginase"/>
    <property type="match status" value="1"/>
</dbReference>
<evidence type="ECO:0000259" key="8">
    <source>
        <dbReference type="Pfam" id="PF17763"/>
    </source>
</evidence>
<accession>A0A7J6NU12</accession>
<feature type="domain" description="Asparaginase/glutaminase C-terminal" evidence="8">
    <location>
        <begin position="428"/>
        <end position="522"/>
    </location>
</feature>
<dbReference type="AlphaFoldDB" id="A0A7J6NU12"/>
<dbReference type="InterPro" id="IPR041725">
    <property type="entry name" value="L-asparaginase_I"/>
</dbReference>
<evidence type="ECO:0000256" key="5">
    <source>
        <dbReference type="PIRSR" id="PIRSR001220-2"/>
    </source>
</evidence>
<dbReference type="InterPro" id="IPR027474">
    <property type="entry name" value="L-asparaginase_N"/>
</dbReference>
<dbReference type="InterPro" id="IPR027473">
    <property type="entry name" value="L-asparaginase_C"/>
</dbReference>
<keyword evidence="6" id="KW-0812">Transmembrane</keyword>
<dbReference type="InterPro" id="IPR040919">
    <property type="entry name" value="Asparaginase_C"/>
</dbReference>
<evidence type="ECO:0000313" key="9">
    <source>
        <dbReference type="EMBL" id="KAF4687275.1"/>
    </source>
</evidence>
<feature type="binding site" evidence="5">
    <location>
        <position position="258"/>
    </location>
    <ligand>
        <name>substrate</name>
    </ligand>
</feature>
<dbReference type="SFLD" id="SFLDS00057">
    <property type="entry name" value="Glutaminase/Asparaginase"/>
    <property type="match status" value="1"/>
</dbReference>
<dbReference type="Proteomes" id="UP000574390">
    <property type="component" value="Unassembled WGS sequence"/>
</dbReference>
<dbReference type="PIRSF" id="PIRSF001220">
    <property type="entry name" value="L-ASNase_gatD"/>
    <property type="match status" value="1"/>
</dbReference>
<dbReference type="PROSITE" id="PS51732">
    <property type="entry name" value="ASN_GLN_ASE_3"/>
    <property type="match status" value="1"/>
</dbReference>
<dbReference type="InterPro" id="IPR037152">
    <property type="entry name" value="L-asparaginase_N_sf"/>
</dbReference>
<sequence length="560" mass="60728">SCILDAVLARGERSWDRPHLSLIVTSMTSRLTRLASFCDTNGGDYPLFRPEHPIDFRPRAYTKDMKPFVAVRILLVIVAVAIFVVSGGADGTEEFNTHMLTDVIAKEHAQLNDKEGQEPFMNPYSQSLAANVGSTACDACRACIKSIIGVVWPWCWVIGSYCKTDGSCFGMYHDGFGYEYQPANAAGMDPVYCPMVEHAPGKVLIIYTGGTIGMQAFPNGTLHPVPGYLTDQINNMEELQQPGMPEFTVLEYEHLIDSSDATSQNWVTMAKTIEENYDDYDGFVILHGTDSMAYTSSALSLMLNNLSKTVIITGSILPFVEPHSDAKRNIVVSVMLAGKYTIPEVSIFFDTVLLRGNRATKVDASAIQAFGSPKLRALATIGVGIDFSKDLMLPAPSADLSVQTTMADSILAVRMIPGLSSLLSLDVKDINGVVLLLYGTGNAPSNDNFLSWLQKLDDEKIPVVVVSQVVKGIVSLGDYAAGSQLLRYGVISGGDMTPEAAVAKLSYFLGKGYTIDQIKNEFGKNLAGEITSDESSQENPFDPVTETTTVAVTEPKMLLV</sequence>
<dbReference type="InterPro" id="IPR006034">
    <property type="entry name" value="Asparaginase/glutaminase-like"/>
</dbReference>
<dbReference type="Pfam" id="PF17763">
    <property type="entry name" value="Asparaginase_C"/>
    <property type="match status" value="1"/>
</dbReference>
<keyword evidence="6" id="KW-1133">Transmembrane helix</keyword>
<dbReference type="PRINTS" id="PR00139">
    <property type="entry name" value="ASNGLNASE"/>
</dbReference>
<name>A0A7J6NU12_PEROL</name>
<comment type="similarity">
    <text evidence="1">Belongs to the asparaginase 1 family.</text>
</comment>
<feature type="binding site" evidence="5">
    <location>
        <begin position="289"/>
        <end position="290"/>
    </location>
    <ligand>
        <name>substrate</name>
    </ligand>
</feature>
<evidence type="ECO:0000256" key="1">
    <source>
        <dbReference type="ARBA" id="ARBA00010518"/>
    </source>
</evidence>
<feature type="active site" description="O-isoaspartyl threonine intermediate" evidence="4">
    <location>
        <position position="211"/>
    </location>
</feature>
<reference evidence="9 10" key="1">
    <citation type="submission" date="2020-04" db="EMBL/GenBank/DDBJ databases">
        <title>Perkinsus olseni comparative genomics.</title>
        <authorList>
            <person name="Bogema D.R."/>
        </authorList>
    </citation>
    <scope>NUCLEOTIDE SEQUENCE [LARGE SCALE GENOMIC DNA]</scope>
    <source>
        <strain evidence="9">ATCC PRA-205</strain>
    </source>
</reference>
<dbReference type="SMART" id="SM00870">
    <property type="entry name" value="Asparaginase"/>
    <property type="match status" value="1"/>
</dbReference>
<evidence type="ECO:0000256" key="2">
    <source>
        <dbReference type="ARBA" id="ARBA00012920"/>
    </source>
</evidence>
<comment type="catalytic activity">
    <reaction evidence="3">
        <text>L-asparagine + H2O = L-aspartate + NH4(+)</text>
        <dbReference type="Rhea" id="RHEA:21016"/>
        <dbReference type="ChEBI" id="CHEBI:15377"/>
        <dbReference type="ChEBI" id="CHEBI:28938"/>
        <dbReference type="ChEBI" id="CHEBI:29991"/>
        <dbReference type="ChEBI" id="CHEBI:58048"/>
        <dbReference type="EC" id="3.5.1.1"/>
    </reaction>
</comment>
<dbReference type="PIRSF" id="PIRSF500176">
    <property type="entry name" value="L_ASNase"/>
    <property type="match status" value="1"/>
</dbReference>